<dbReference type="PANTHER" id="PTHR37309:SF1">
    <property type="entry name" value="SLR0284 PROTEIN"/>
    <property type="match status" value="1"/>
</dbReference>
<evidence type="ECO:0000256" key="1">
    <source>
        <dbReference type="SAM" id="Phobius"/>
    </source>
</evidence>
<feature type="transmembrane region" description="Helical" evidence="1">
    <location>
        <begin position="53"/>
        <end position="77"/>
    </location>
</feature>
<evidence type="ECO:0000313" key="2">
    <source>
        <dbReference type="EMBL" id="OGG15233.1"/>
    </source>
</evidence>
<dbReference type="PANTHER" id="PTHR37309">
    <property type="entry name" value="SLR0284 PROTEIN"/>
    <property type="match status" value="1"/>
</dbReference>
<reference evidence="2 3" key="1">
    <citation type="journal article" date="2016" name="Nat. Commun.">
        <title>Thousands of microbial genomes shed light on interconnected biogeochemical processes in an aquifer system.</title>
        <authorList>
            <person name="Anantharaman K."/>
            <person name="Brown C.T."/>
            <person name="Hug L.A."/>
            <person name="Sharon I."/>
            <person name="Castelle C.J."/>
            <person name="Probst A.J."/>
            <person name="Thomas B.C."/>
            <person name="Singh A."/>
            <person name="Wilkins M.J."/>
            <person name="Karaoz U."/>
            <person name="Brodie E.L."/>
            <person name="Williams K.H."/>
            <person name="Hubbard S.S."/>
            <person name="Banfield J.F."/>
        </authorList>
    </citation>
    <scope>NUCLEOTIDE SEQUENCE [LARGE SCALE GENOMIC DNA]</scope>
</reference>
<dbReference type="Proteomes" id="UP000177383">
    <property type="component" value="Unassembled WGS sequence"/>
</dbReference>
<sequence length="111" mass="12072">MKLIIELLIKAFVLLVTTRLVPGFNIDSWTTALIVAFILGVLNIFIKPILLFLTLPATILTLGLFMFVVNALLLIIASKLVSGFQIESFGTAIIAAVVITIISSLVNLFIK</sequence>
<dbReference type="STRING" id="1798375.A2773_04680"/>
<evidence type="ECO:0008006" key="4">
    <source>
        <dbReference type="Google" id="ProtNLM"/>
    </source>
</evidence>
<comment type="caution">
    <text evidence="2">The sequence shown here is derived from an EMBL/GenBank/DDBJ whole genome shotgun (WGS) entry which is preliminary data.</text>
</comment>
<dbReference type="Pfam" id="PF04020">
    <property type="entry name" value="Phage_holin_4_2"/>
    <property type="match status" value="1"/>
</dbReference>
<gene>
    <name evidence="2" type="ORF">A2773_04680</name>
</gene>
<proteinExistence type="predicted"/>
<dbReference type="AlphaFoldDB" id="A0A1F5ZS81"/>
<accession>A0A1F5ZS81</accession>
<keyword evidence="1" id="KW-0812">Transmembrane</keyword>
<dbReference type="EMBL" id="MFJE01000005">
    <property type="protein sequence ID" value="OGG15233.1"/>
    <property type="molecule type" value="Genomic_DNA"/>
</dbReference>
<name>A0A1F5ZS81_9BACT</name>
<feature type="transmembrane region" description="Helical" evidence="1">
    <location>
        <begin position="89"/>
        <end position="110"/>
    </location>
</feature>
<feature type="transmembrane region" description="Helical" evidence="1">
    <location>
        <begin position="28"/>
        <end position="46"/>
    </location>
</feature>
<keyword evidence="1" id="KW-1133">Transmembrane helix</keyword>
<dbReference type="InterPro" id="IPR007165">
    <property type="entry name" value="Phage_holin_4_2"/>
</dbReference>
<evidence type="ECO:0000313" key="3">
    <source>
        <dbReference type="Proteomes" id="UP000177383"/>
    </source>
</evidence>
<protein>
    <recommendedName>
        <fullName evidence="4">Phage holin family protein</fullName>
    </recommendedName>
</protein>
<organism evidence="2 3">
    <name type="scientific">Candidatus Gottesmanbacteria bacterium RIFCSPHIGHO2_01_FULL_39_10</name>
    <dbReference type="NCBI Taxonomy" id="1798375"/>
    <lineage>
        <taxon>Bacteria</taxon>
        <taxon>Candidatus Gottesmaniibacteriota</taxon>
    </lineage>
</organism>
<keyword evidence="1" id="KW-0472">Membrane</keyword>